<evidence type="ECO:0000313" key="6">
    <source>
        <dbReference type="Proteomes" id="UP000277464"/>
    </source>
</evidence>
<keyword evidence="5" id="KW-0966">Cell projection</keyword>
<dbReference type="SUPFAM" id="SSF140566">
    <property type="entry name" value="FlgN-like"/>
    <property type="match status" value="1"/>
</dbReference>
<keyword evidence="5" id="KW-0969">Cilium</keyword>
<evidence type="ECO:0000256" key="3">
    <source>
        <dbReference type="ARBA" id="ARBA00022795"/>
    </source>
</evidence>
<evidence type="ECO:0000256" key="2">
    <source>
        <dbReference type="ARBA" id="ARBA00007703"/>
    </source>
</evidence>
<dbReference type="InterPro" id="IPR036679">
    <property type="entry name" value="FlgN-like_sf"/>
</dbReference>
<gene>
    <name evidence="5" type="primary">flgN</name>
    <name evidence="5" type="ORF">NCTC8196_01926</name>
</gene>
<reference evidence="5 6" key="1">
    <citation type="submission" date="2018-12" db="EMBL/GenBank/DDBJ databases">
        <authorList>
            <consortium name="Pathogen Informatics"/>
        </authorList>
    </citation>
    <scope>NUCLEOTIDE SEQUENCE [LARGE SCALE GENOMIC DNA]</scope>
    <source>
        <strain evidence="5 6">NCTC8196</strain>
    </source>
</reference>
<dbReference type="AlphaFoldDB" id="A0A7Z9CZK1"/>
<keyword evidence="3" id="KW-1005">Bacterial flagellum biogenesis</keyword>
<accession>A0A7Z9CZK1</accession>
<evidence type="ECO:0000256" key="1">
    <source>
        <dbReference type="ARBA" id="ARBA00002397"/>
    </source>
</evidence>
<name>A0A7Z9CZK1_9ESCH</name>
<feature type="region of interest" description="Disordered" evidence="4">
    <location>
        <begin position="117"/>
        <end position="138"/>
    </location>
</feature>
<dbReference type="Pfam" id="PF05130">
    <property type="entry name" value="FlgN"/>
    <property type="match status" value="1"/>
</dbReference>
<dbReference type="InterPro" id="IPR007809">
    <property type="entry name" value="FlgN-like"/>
</dbReference>
<evidence type="ECO:0000256" key="4">
    <source>
        <dbReference type="SAM" id="MobiDB-lite"/>
    </source>
</evidence>
<keyword evidence="5" id="KW-0282">Flagellum</keyword>
<comment type="function">
    <text evidence="1">Required for the efficient initiation of filament assembly.</text>
</comment>
<dbReference type="RefSeq" id="WP_016248585.1">
    <property type="nucleotide sequence ID" value="NZ_ADKG01000008.1"/>
</dbReference>
<dbReference type="NCBIfam" id="NF012003">
    <property type="entry name" value="PRK15459.1"/>
    <property type="match status" value="1"/>
</dbReference>
<organism evidence="5 6">
    <name type="scientific">Escherichia marmotae</name>
    <dbReference type="NCBI Taxonomy" id="1499973"/>
    <lineage>
        <taxon>Bacteria</taxon>
        <taxon>Pseudomonadati</taxon>
        <taxon>Pseudomonadota</taxon>
        <taxon>Gammaproteobacteria</taxon>
        <taxon>Enterobacterales</taxon>
        <taxon>Enterobacteriaceae</taxon>
        <taxon>Escherichia</taxon>
    </lineage>
</organism>
<sequence length="138" mass="15715">MTRLAEILDQMSAVLNDLKMVMEQELQHLSMGQINGSQLQRITEQKSSLLATLDYLEQLRRQIPDAANSNDIAQCRQEITVKTQQLRQLNQHNGWLLEGQIERNQQALEMLKPHQEPTLYGANGQTSTPHRGGKKISI</sequence>
<proteinExistence type="inferred from homology"/>
<dbReference type="Proteomes" id="UP000277464">
    <property type="component" value="Chromosome"/>
</dbReference>
<dbReference type="Gene3D" id="1.20.58.300">
    <property type="entry name" value="FlgN-like"/>
    <property type="match status" value="1"/>
</dbReference>
<comment type="similarity">
    <text evidence="2">Belongs to the FlgN family.</text>
</comment>
<evidence type="ECO:0000313" key="5">
    <source>
        <dbReference type="EMBL" id="VED76995.1"/>
    </source>
</evidence>
<protein>
    <submittedName>
        <fullName evidence="5">Flagella synthesis protein FlgN</fullName>
    </submittedName>
</protein>
<dbReference type="GO" id="GO:0044780">
    <property type="term" value="P:bacterial-type flagellum assembly"/>
    <property type="evidence" value="ECO:0007669"/>
    <property type="project" value="InterPro"/>
</dbReference>
<dbReference type="EMBL" id="LR134270">
    <property type="protein sequence ID" value="VED76995.1"/>
    <property type="molecule type" value="Genomic_DNA"/>
</dbReference>